<protein>
    <submittedName>
        <fullName evidence="1">Uncharacterized protein</fullName>
    </submittedName>
</protein>
<dbReference type="OrthoDB" id="5975154at2759"/>
<dbReference type="AlphaFoldDB" id="A0A3S5BCD8"/>
<gene>
    <name evidence="1" type="ORF">PXEA_LOCUS33815</name>
</gene>
<reference evidence="1" key="1">
    <citation type="submission" date="2018-11" db="EMBL/GenBank/DDBJ databases">
        <authorList>
            <consortium name="Pathogen Informatics"/>
        </authorList>
    </citation>
    <scope>NUCLEOTIDE SEQUENCE</scope>
</reference>
<organism evidence="1 2">
    <name type="scientific">Protopolystoma xenopodis</name>
    <dbReference type="NCBI Taxonomy" id="117903"/>
    <lineage>
        <taxon>Eukaryota</taxon>
        <taxon>Metazoa</taxon>
        <taxon>Spiralia</taxon>
        <taxon>Lophotrochozoa</taxon>
        <taxon>Platyhelminthes</taxon>
        <taxon>Monogenea</taxon>
        <taxon>Polyopisthocotylea</taxon>
        <taxon>Polystomatidea</taxon>
        <taxon>Polystomatidae</taxon>
        <taxon>Protopolystoma</taxon>
    </lineage>
</organism>
<evidence type="ECO:0000313" key="2">
    <source>
        <dbReference type="Proteomes" id="UP000784294"/>
    </source>
</evidence>
<keyword evidence="2" id="KW-1185">Reference proteome</keyword>
<dbReference type="EMBL" id="CAAALY010264657">
    <property type="protein sequence ID" value="VEL40375.1"/>
    <property type="molecule type" value="Genomic_DNA"/>
</dbReference>
<comment type="caution">
    <text evidence="1">The sequence shown here is derived from an EMBL/GenBank/DDBJ whole genome shotgun (WGS) entry which is preliminary data.</text>
</comment>
<dbReference type="Proteomes" id="UP000784294">
    <property type="component" value="Unassembled WGS sequence"/>
</dbReference>
<accession>A0A3S5BCD8</accession>
<name>A0A3S5BCD8_9PLAT</name>
<proteinExistence type="predicted"/>
<evidence type="ECO:0000313" key="1">
    <source>
        <dbReference type="EMBL" id="VEL40375.1"/>
    </source>
</evidence>
<sequence>MALAVASLDEKRLLSYLFNTSRADAHNILERPVNDERLYSVLQMKVFLCQIVDLVGATEYCLGYWCEEKTLEGE</sequence>